<evidence type="ECO:0000313" key="12">
    <source>
        <dbReference type="Proteomes" id="UP000001460"/>
    </source>
</evidence>
<organism evidence="11 12">
    <name type="scientific">Cryptosporidium muris (strain RN66)</name>
    <dbReference type="NCBI Taxonomy" id="441375"/>
    <lineage>
        <taxon>Eukaryota</taxon>
        <taxon>Sar</taxon>
        <taxon>Alveolata</taxon>
        <taxon>Apicomplexa</taxon>
        <taxon>Conoidasida</taxon>
        <taxon>Coccidia</taxon>
        <taxon>Eucoccidiorida</taxon>
        <taxon>Eimeriorina</taxon>
        <taxon>Cryptosporidiidae</taxon>
        <taxon>Cryptosporidium</taxon>
    </lineage>
</organism>
<dbReference type="PANTHER" id="PTHR13831">
    <property type="entry name" value="MEMBER OF THE HIR1 FAMILY OF WD-REPEAT PROTEINS"/>
    <property type="match status" value="1"/>
</dbReference>
<keyword evidence="12" id="KW-1185">Reference proteome</keyword>
<dbReference type="OrthoDB" id="340078at2759"/>
<dbReference type="Gene3D" id="2.130.10.10">
    <property type="entry name" value="YVTN repeat-like/Quinoprotein amine dehydrogenase"/>
    <property type="match status" value="2"/>
</dbReference>
<dbReference type="GO" id="GO:0006355">
    <property type="term" value="P:regulation of DNA-templated transcription"/>
    <property type="evidence" value="ECO:0007669"/>
    <property type="project" value="InterPro"/>
</dbReference>
<dbReference type="EMBL" id="DS989736">
    <property type="protein sequence ID" value="EEA08081.1"/>
    <property type="molecule type" value="Genomic_DNA"/>
</dbReference>
<dbReference type="eggNOG" id="ENOG502RY34">
    <property type="taxonomic scope" value="Eukaryota"/>
</dbReference>
<dbReference type="GO" id="GO:0006351">
    <property type="term" value="P:DNA-templated transcription"/>
    <property type="evidence" value="ECO:0007669"/>
    <property type="project" value="InterPro"/>
</dbReference>
<evidence type="ECO:0000256" key="2">
    <source>
        <dbReference type="ARBA" id="ARBA00007306"/>
    </source>
</evidence>
<evidence type="ECO:0000256" key="9">
    <source>
        <dbReference type="RuleBase" id="RU364014"/>
    </source>
</evidence>
<keyword evidence="4 9" id="KW-0677">Repeat</keyword>
<reference evidence="11" key="1">
    <citation type="submission" date="2008-06" db="EMBL/GenBank/DDBJ databases">
        <authorList>
            <person name="Lorenzi H."/>
            <person name="Inman J."/>
            <person name="Miller J."/>
            <person name="Schobel S."/>
            <person name="Amedeo P."/>
            <person name="Caler E.V."/>
            <person name="da Silva J."/>
        </authorList>
    </citation>
    <scope>NUCLEOTIDE SEQUENCE [LARGE SCALE GENOMIC DNA]</scope>
    <source>
        <strain evidence="11">RN66</strain>
    </source>
</reference>
<evidence type="ECO:0000256" key="5">
    <source>
        <dbReference type="ARBA" id="ARBA00022853"/>
    </source>
</evidence>
<dbReference type="OMA" id="SIMANFI"/>
<dbReference type="InterPro" id="IPR015943">
    <property type="entry name" value="WD40/YVTN_repeat-like_dom_sf"/>
</dbReference>
<dbReference type="RefSeq" id="XP_002142430.1">
    <property type="nucleotide sequence ID" value="XM_002142394.1"/>
</dbReference>
<dbReference type="GO" id="GO:0000417">
    <property type="term" value="C:HIR complex"/>
    <property type="evidence" value="ECO:0007669"/>
    <property type="project" value="TreeGrafter"/>
</dbReference>
<keyword evidence="7 9" id="KW-0804">Transcription</keyword>
<sequence>MRIEKLGDLRAPGNVLLSISFQPHPVNEKWDLERVAVCGENKVAIWGFESSGNQRILSILESSTNSNVKCSRWSSDGRFLAVVDMEQITIYELNKDIEQDFNNSNNDSNNMITSDNYIENWSVYTTFACNGVDECFDICWLSGSKILLNGTVSGYIIAYNIDEKSVIANLFVKDILEDGRRKSNIIKTEDEVEEIGHVCGLNADCMGLFVSCQMTNRKLLVFEVIYNTDHTNSKRNAKYRIFDLSLLIEEDRLLRNSPCILTYNRRPVFDSLTSILGCPYGEVGTSYFSCLFPFTGNSRNQTLGWSGLQKMRKEKSDIVLIDEIEGAKDSFDFWSLNSKGKINNSNISQLCQPYRLRGHYRRVRICQFAPVVFARNGELFTIFAQGCQDGSLSLWKVKYDCNPSPFIKGAECFLVLTNFIDEQASITEIAFDFTASVLLIGSDDNKVTYISFEFHEFALVDNKFLQDNCLDNQWNMWFFDYIAQQPKIPQIISDISTMKQSTNSKVISLPNITTNEIIEFQEKNQHIIINNKGNKIRKIKPVNLTELQNDQKIINLDEDMSLEQTNSELNMKKGEKYLEVKYNQNELSPINKSKEDVDINISKSCTYNNNLHWIKNINIPQRLAIEFKDEIDSVSYMYAIFVDNNQILNNVNRDSTRIEILCIRKSLEKYKIEEVKDDQNDILWYRSLPYGMVITNMIKMRHFVILIYSHPSMEYLNKVNNSYMEIINIYSGSILLCDVILPYVINIGVCSVMDIIILIMSNGQMKIFRIPININESLGLGIDWKFEGYWGHLNESPLVKIECFVPEDFNLINNVKSDTNTKISKKITIDIPIILFFFSDGKVFLYSSIMANFIRVDDLEMYDSAFWSFLTPKPYFLSNSNSNEYKCTFIDEDGKTNFDLSCNDIHTDKYRPLRSLQRCSRLLKLRYENNTYQNQKGTFINQIFSFISKTPQNIWESTKTHIEHQLFCCLMLFSRGEFLYWFKLYIKYIVDSLSSAMLESVINSCLSVIKQIVSISSDNTQKDYISSFWRYYNILIAINIDPIDLLFQEILPSLDNFSSYASKIQSSKYQNELLKFIDIISNIKDKVFSEVNTIRSKINNFNLESEDSIPKPQDSISKDYPTLEILRSIF</sequence>
<dbReference type="GO" id="GO:0031491">
    <property type="term" value="F:nucleosome binding"/>
    <property type="evidence" value="ECO:0007669"/>
    <property type="project" value="TreeGrafter"/>
</dbReference>
<evidence type="ECO:0000313" key="11">
    <source>
        <dbReference type="EMBL" id="EEA08081.1"/>
    </source>
</evidence>
<feature type="domain" description="Protein HIRA-like C-terminal" evidence="10">
    <location>
        <begin position="833"/>
        <end position="1003"/>
    </location>
</feature>
<keyword evidence="3 9" id="KW-0853">WD repeat</keyword>
<protein>
    <recommendedName>
        <fullName evidence="9">Protein HIRA</fullName>
    </recommendedName>
</protein>
<keyword evidence="9" id="KW-0678">Repressor</keyword>
<evidence type="ECO:0000256" key="6">
    <source>
        <dbReference type="ARBA" id="ARBA00023015"/>
    </source>
</evidence>
<proteinExistence type="inferred from homology"/>
<evidence type="ECO:0000256" key="7">
    <source>
        <dbReference type="ARBA" id="ARBA00023163"/>
    </source>
</evidence>
<comment type="function">
    <text evidence="9">Required for replication-independent chromatin assembly and for the periodic repression of histone gene transcription during the cell cycle.</text>
</comment>
<keyword evidence="6 9" id="KW-0805">Transcription regulation</keyword>
<evidence type="ECO:0000256" key="3">
    <source>
        <dbReference type="ARBA" id="ARBA00022574"/>
    </source>
</evidence>
<dbReference type="InterPro" id="IPR036322">
    <property type="entry name" value="WD40_repeat_dom_sf"/>
</dbReference>
<dbReference type="SUPFAM" id="SSF50978">
    <property type="entry name" value="WD40 repeat-like"/>
    <property type="match status" value="1"/>
</dbReference>
<dbReference type="VEuPathDB" id="CryptoDB:CMU_032220"/>
<dbReference type="GO" id="GO:0006338">
    <property type="term" value="P:chromatin remodeling"/>
    <property type="evidence" value="ECO:0007669"/>
    <property type="project" value="InterPro"/>
</dbReference>
<dbReference type="GO" id="GO:0005634">
    <property type="term" value="C:nucleus"/>
    <property type="evidence" value="ECO:0007669"/>
    <property type="project" value="UniProtKB-SubCell"/>
</dbReference>
<dbReference type="Proteomes" id="UP000001460">
    <property type="component" value="Unassembled WGS sequence"/>
</dbReference>
<evidence type="ECO:0000256" key="4">
    <source>
        <dbReference type="ARBA" id="ARBA00022737"/>
    </source>
</evidence>
<keyword evidence="5 9" id="KW-0156">Chromatin regulator</keyword>
<dbReference type="AlphaFoldDB" id="B6AIP0"/>
<gene>
    <name evidence="11" type="ORF">CMU_032220</name>
</gene>
<dbReference type="PANTHER" id="PTHR13831:SF0">
    <property type="entry name" value="PROTEIN HIRA"/>
    <property type="match status" value="1"/>
</dbReference>
<dbReference type="InterPro" id="IPR011494">
    <property type="entry name" value="HIRA-like_C"/>
</dbReference>
<comment type="subcellular location">
    <subcellularLocation>
        <location evidence="1 9">Nucleus</location>
    </subcellularLocation>
</comment>
<dbReference type="GeneID" id="6997549"/>
<evidence type="ECO:0000256" key="1">
    <source>
        <dbReference type="ARBA" id="ARBA00004123"/>
    </source>
</evidence>
<accession>B6AIP0</accession>
<evidence type="ECO:0000259" key="10">
    <source>
        <dbReference type="Pfam" id="PF07569"/>
    </source>
</evidence>
<keyword evidence="8 9" id="KW-0539">Nucleus</keyword>
<dbReference type="GO" id="GO:0000785">
    <property type="term" value="C:chromatin"/>
    <property type="evidence" value="ECO:0007669"/>
    <property type="project" value="TreeGrafter"/>
</dbReference>
<dbReference type="InterPro" id="IPR031120">
    <property type="entry name" value="HIR1-like"/>
</dbReference>
<evidence type="ECO:0000256" key="8">
    <source>
        <dbReference type="ARBA" id="ARBA00023242"/>
    </source>
</evidence>
<dbReference type="Pfam" id="PF07569">
    <property type="entry name" value="Hira"/>
    <property type="match status" value="1"/>
</dbReference>
<comment type="similarity">
    <text evidence="2 9">Belongs to the WD repeat HIR1 family.</text>
</comment>
<name>B6AIP0_CRYMR</name>